<dbReference type="Gramene" id="ONK80486">
    <property type="protein sequence ID" value="ONK80486"/>
    <property type="gene ID" value="A4U43_C01F18260"/>
</dbReference>
<accession>A0A5P1FQA6</accession>
<keyword evidence="2" id="KW-1185">Reference proteome</keyword>
<sequence>MSLGFCARQIGTHSFLPEPGGKSKRQPSGRSKTFGCDFYPFKLDRWLSSTCNSPIRDQGKFQPLFLRSTGGANRDHKSSEPARKEWGYRSCTILISGYRMISTAKVVVGAAESGNYVFICSLWSVVINLSAQ</sequence>
<evidence type="ECO:0000313" key="2">
    <source>
        <dbReference type="Proteomes" id="UP000243459"/>
    </source>
</evidence>
<protein>
    <submittedName>
        <fullName evidence="1">Uncharacterized protein</fullName>
    </submittedName>
</protein>
<dbReference type="EMBL" id="CM007381">
    <property type="protein sequence ID" value="ONK80486.1"/>
    <property type="molecule type" value="Genomic_DNA"/>
</dbReference>
<proteinExistence type="predicted"/>
<evidence type="ECO:0000313" key="1">
    <source>
        <dbReference type="EMBL" id="ONK80486.1"/>
    </source>
</evidence>
<organism evidence="1 2">
    <name type="scientific">Asparagus officinalis</name>
    <name type="common">Garden asparagus</name>
    <dbReference type="NCBI Taxonomy" id="4686"/>
    <lineage>
        <taxon>Eukaryota</taxon>
        <taxon>Viridiplantae</taxon>
        <taxon>Streptophyta</taxon>
        <taxon>Embryophyta</taxon>
        <taxon>Tracheophyta</taxon>
        <taxon>Spermatophyta</taxon>
        <taxon>Magnoliopsida</taxon>
        <taxon>Liliopsida</taxon>
        <taxon>Asparagales</taxon>
        <taxon>Asparagaceae</taxon>
        <taxon>Asparagoideae</taxon>
        <taxon>Asparagus</taxon>
    </lineage>
</organism>
<gene>
    <name evidence="1" type="ORF">A4U43_C01F18260</name>
</gene>
<reference evidence="2" key="1">
    <citation type="journal article" date="2017" name="Nat. Commun.">
        <title>The asparagus genome sheds light on the origin and evolution of a young Y chromosome.</title>
        <authorList>
            <person name="Harkess A."/>
            <person name="Zhou J."/>
            <person name="Xu C."/>
            <person name="Bowers J.E."/>
            <person name="Van der Hulst R."/>
            <person name="Ayyampalayam S."/>
            <person name="Mercati F."/>
            <person name="Riccardi P."/>
            <person name="McKain M.R."/>
            <person name="Kakrana A."/>
            <person name="Tang H."/>
            <person name="Ray J."/>
            <person name="Groenendijk J."/>
            <person name="Arikit S."/>
            <person name="Mathioni S.M."/>
            <person name="Nakano M."/>
            <person name="Shan H."/>
            <person name="Telgmann-Rauber A."/>
            <person name="Kanno A."/>
            <person name="Yue Z."/>
            <person name="Chen H."/>
            <person name="Li W."/>
            <person name="Chen Y."/>
            <person name="Xu X."/>
            <person name="Zhang Y."/>
            <person name="Luo S."/>
            <person name="Chen H."/>
            <person name="Gao J."/>
            <person name="Mao Z."/>
            <person name="Pires J.C."/>
            <person name="Luo M."/>
            <person name="Kudrna D."/>
            <person name="Wing R.A."/>
            <person name="Meyers B.C."/>
            <person name="Yi K."/>
            <person name="Kong H."/>
            <person name="Lavrijsen P."/>
            <person name="Sunseri F."/>
            <person name="Falavigna A."/>
            <person name="Ye Y."/>
            <person name="Leebens-Mack J.H."/>
            <person name="Chen G."/>
        </authorList>
    </citation>
    <scope>NUCLEOTIDE SEQUENCE [LARGE SCALE GENOMIC DNA]</scope>
    <source>
        <strain evidence="2">cv. DH0086</strain>
    </source>
</reference>
<dbReference type="AlphaFoldDB" id="A0A5P1FQA6"/>
<dbReference type="Proteomes" id="UP000243459">
    <property type="component" value="Chromosome 1"/>
</dbReference>
<name>A0A5P1FQA6_ASPOF</name>